<evidence type="ECO:0000313" key="6">
    <source>
        <dbReference type="EMBL" id="PUZ40351.1"/>
    </source>
</evidence>
<dbReference type="GO" id="GO:0016020">
    <property type="term" value="C:membrane"/>
    <property type="evidence" value="ECO:0007669"/>
    <property type="project" value="UniProtKB-SubCell"/>
</dbReference>
<dbReference type="AlphaFoldDB" id="A0A2T7CAI6"/>
<keyword evidence="2 5" id="KW-0812">Transmembrane</keyword>
<keyword evidence="3 5" id="KW-1133">Transmembrane helix</keyword>
<dbReference type="PANTHER" id="PTHR13533">
    <property type="entry name" value="N-ACETYLNEURAMINATE 9-O-ACETYLTRANSFERASE"/>
    <property type="match status" value="1"/>
</dbReference>
<protein>
    <recommendedName>
        <fullName evidence="8">Pmr5/Cas1p GDSL/SGNH-like acyl-esterase family protein</fullName>
    </recommendedName>
</protein>
<dbReference type="OrthoDB" id="767975at2759"/>
<dbReference type="GO" id="GO:0005794">
    <property type="term" value="C:Golgi apparatus"/>
    <property type="evidence" value="ECO:0007669"/>
    <property type="project" value="TreeGrafter"/>
</dbReference>
<organism evidence="6 7">
    <name type="scientific">Panicum hallii var. hallii</name>
    <dbReference type="NCBI Taxonomy" id="1504633"/>
    <lineage>
        <taxon>Eukaryota</taxon>
        <taxon>Viridiplantae</taxon>
        <taxon>Streptophyta</taxon>
        <taxon>Embryophyta</taxon>
        <taxon>Tracheophyta</taxon>
        <taxon>Spermatophyta</taxon>
        <taxon>Magnoliopsida</taxon>
        <taxon>Liliopsida</taxon>
        <taxon>Poales</taxon>
        <taxon>Poaceae</taxon>
        <taxon>PACMAD clade</taxon>
        <taxon>Panicoideae</taxon>
        <taxon>Panicodae</taxon>
        <taxon>Paniceae</taxon>
        <taxon>Panicinae</taxon>
        <taxon>Panicum</taxon>
        <taxon>Panicum sect. Panicum</taxon>
    </lineage>
</organism>
<feature type="transmembrane region" description="Helical" evidence="5">
    <location>
        <begin position="6"/>
        <end position="26"/>
    </location>
</feature>
<dbReference type="EMBL" id="CM009757">
    <property type="protein sequence ID" value="PUZ40351.1"/>
    <property type="molecule type" value="Genomic_DNA"/>
</dbReference>
<evidence type="ECO:0000256" key="1">
    <source>
        <dbReference type="ARBA" id="ARBA00004370"/>
    </source>
</evidence>
<dbReference type="GO" id="GO:0045492">
    <property type="term" value="P:xylan biosynthetic process"/>
    <property type="evidence" value="ECO:0007669"/>
    <property type="project" value="TreeGrafter"/>
</dbReference>
<evidence type="ECO:0000256" key="4">
    <source>
        <dbReference type="ARBA" id="ARBA00023136"/>
    </source>
</evidence>
<evidence type="ECO:0000256" key="3">
    <source>
        <dbReference type="ARBA" id="ARBA00022989"/>
    </source>
</evidence>
<dbReference type="STRING" id="1504633.A0A2T7CAI6"/>
<name>A0A2T7CAI6_9POAL</name>
<dbReference type="PANTHER" id="PTHR13533:SF31">
    <property type="entry name" value="PROTEIN ALTERED XYLOGLUCAN 9"/>
    <property type="match status" value="1"/>
</dbReference>
<evidence type="ECO:0000313" key="7">
    <source>
        <dbReference type="Proteomes" id="UP000244336"/>
    </source>
</evidence>
<keyword evidence="7" id="KW-1185">Reference proteome</keyword>
<dbReference type="Proteomes" id="UP000244336">
    <property type="component" value="Chromosome 9"/>
</dbReference>
<feature type="transmembrane region" description="Helical" evidence="5">
    <location>
        <begin position="33"/>
        <end position="54"/>
    </location>
</feature>
<reference evidence="6 7" key="1">
    <citation type="submission" date="2018-04" db="EMBL/GenBank/DDBJ databases">
        <title>WGS assembly of Panicum hallii var. hallii HAL2.</title>
        <authorList>
            <person name="Lovell J."/>
            <person name="Jenkins J."/>
            <person name="Lowry D."/>
            <person name="Mamidi S."/>
            <person name="Sreedasyam A."/>
            <person name="Weng X."/>
            <person name="Barry K."/>
            <person name="Bonette J."/>
            <person name="Campitelli B."/>
            <person name="Daum C."/>
            <person name="Gordon S."/>
            <person name="Gould B."/>
            <person name="Lipzen A."/>
            <person name="MacQueen A."/>
            <person name="Palacio-Mejia J."/>
            <person name="Plott C."/>
            <person name="Shakirov E."/>
            <person name="Shu S."/>
            <person name="Yoshinaga Y."/>
            <person name="Zane M."/>
            <person name="Rokhsar D."/>
            <person name="Grimwood J."/>
            <person name="Schmutz J."/>
            <person name="Juenger T."/>
        </authorList>
    </citation>
    <scope>NUCLEOTIDE SEQUENCE [LARGE SCALE GENOMIC DNA]</scope>
    <source>
        <strain evidence="7">cv. HAL2</strain>
    </source>
</reference>
<dbReference type="Gramene" id="PUZ40351">
    <property type="protein sequence ID" value="PUZ40351"/>
    <property type="gene ID" value="GQ55_9G416300"/>
</dbReference>
<dbReference type="GO" id="GO:0016407">
    <property type="term" value="F:acetyltransferase activity"/>
    <property type="evidence" value="ECO:0007669"/>
    <property type="project" value="TreeGrafter"/>
</dbReference>
<gene>
    <name evidence="6" type="ORF">GQ55_9G416300</name>
</gene>
<proteinExistence type="predicted"/>
<evidence type="ECO:0008006" key="8">
    <source>
        <dbReference type="Google" id="ProtNLM"/>
    </source>
</evidence>
<accession>A0A2T7CAI6</accession>
<comment type="subcellular location">
    <subcellularLocation>
        <location evidence="1">Membrane</location>
    </subcellularLocation>
</comment>
<keyword evidence="4 5" id="KW-0472">Membrane</keyword>
<sequence>MVSAAAQAGVVAACVVLFVPMGLAGWHLSRNKVLFFSGALFVSLAVGVHLSPYLPSVPHLLATSFFVPGPGAASAAASSSGSSCVPFLHRVSWSDAASAGSSSAGAAANGLGGGTARTWSWPPSLASACGFARLSRDDASLLLNGSWVMVAGDSQARLLVLALLRLLLDPAAAAAAEPELFRRHSDYRAAVPARGISVDFVWAPFESNLTRLLREDLRLAPRVPDVLVLGSGLWHMLHVTDAASYGDALASVAGAAKSLRSPLPVPPPHMFWLGLPHLVNHMLNTDAKRAHMNGTMLRTYDHEVDQRGLVRGDGGPFLLLDVGKLTQGCGQHCTADGMHYDGEVYDAVLHIMLNALVIESQQRI</sequence>
<evidence type="ECO:0000256" key="5">
    <source>
        <dbReference type="SAM" id="Phobius"/>
    </source>
</evidence>
<evidence type="ECO:0000256" key="2">
    <source>
        <dbReference type="ARBA" id="ARBA00022692"/>
    </source>
</evidence>